<keyword evidence="2" id="KW-0762">Sugar transport</keyword>
<gene>
    <name evidence="1" type="ORF">HKBW3S25_01544</name>
    <name evidence="2" type="ORF">HKBW3S33_01401</name>
</gene>
<dbReference type="RefSeq" id="WP_258189518.1">
    <property type="nucleotide sequence ID" value="NZ_BLRY01000094.1"/>
</dbReference>
<keyword evidence="2" id="KW-0813">Transport</keyword>
<evidence type="ECO:0000313" key="3">
    <source>
        <dbReference type="Proteomes" id="UP000543224"/>
    </source>
</evidence>
<sequence>MERHWKLAIPIILVVLAAAVLGACVPAPPPAEEVAPPVEEVTPEEPVEEVKQFEGVEINVLTFTGPQIAEPLLRRGPDFEALTGAKVNVVTVPFADLYPHNLD</sequence>
<name>A0A6V8P8I6_9ACTN</name>
<dbReference type="EMBL" id="BLRX01000342">
    <property type="protein sequence ID" value="GFP26057.1"/>
    <property type="molecule type" value="Genomic_DNA"/>
</dbReference>
<accession>A0A6V8P8I6</accession>
<keyword evidence="4" id="KW-1185">Reference proteome</keyword>
<comment type="caution">
    <text evidence="2">The sequence shown here is derived from an EMBL/GenBank/DDBJ whole genome shotgun (WGS) entry which is preliminary data.</text>
</comment>
<evidence type="ECO:0000313" key="4">
    <source>
        <dbReference type="Proteomes" id="UP000591948"/>
    </source>
</evidence>
<dbReference type="PROSITE" id="PS51257">
    <property type="entry name" value="PROKAR_LIPOPROTEIN"/>
    <property type="match status" value="1"/>
</dbReference>
<evidence type="ECO:0000313" key="1">
    <source>
        <dbReference type="EMBL" id="GFP26057.1"/>
    </source>
</evidence>
<organism evidence="2 4">
    <name type="scientific">Candidatus Hakubella thermalkaliphila</name>
    <dbReference type="NCBI Taxonomy" id="2754717"/>
    <lineage>
        <taxon>Bacteria</taxon>
        <taxon>Bacillati</taxon>
        <taxon>Actinomycetota</taxon>
        <taxon>Actinomycetota incertae sedis</taxon>
        <taxon>Candidatus Hakubellales</taxon>
        <taxon>Candidatus Hakubellaceae</taxon>
        <taxon>Candidatus Hakubella</taxon>
    </lineage>
</organism>
<dbReference type="AlphaFoldDB" id="A0A6V8P8I6"/>
<reference evidence="3 4" key="1">
    <citation type="journal article" date="2020" name="Front. Microbiol.">
        <title>Single-cell genomics of novel Actinobacteria with the Wood-Ljungdahl pathway discovered in a serpentinizing system.</title>
        <authorList>
            <person name="Merino N."/>
            <person name="Kawai M."/>
            <person name="Boyd E.S."/>
            <person name="Colman D.R."/>
            <person name="McGlynn S.E."/>
            <person name="Nealson K.H."/>
            <person name="Kurokawa K."/>
            <person name="Hongoh Y."/>
        </authorList>
    </citation>
    <scope>NUCLEOTIDE SEQUENCE [LARGE SCALE GENOMIC DNA]</scope>
    <source>
        <strain evidence="1 3">S25</strain>
        <strain evidence="2 4">S33</strain>
    </source>
</reference>
<evidence type="ECO:0000313" key="2">
    <source>
        <dbReference type="EMBL" id="GFP27984.1"/>
    </source>
</evidence>
<protein>
    <submittedName>
        <fullName evidence="2">Multiple sugar transport system substrate-binding protein</fullName>
    </submittedName>
</protein>
<dbReference type="Proteomes" id="UP000591948">
    <property type="component" value="Unassembled WGS sequence"/>
</dbReference>
<proteinExistence type="predicted"/>
<dbReference type="EMBL" id="BLRY01000094">
    <property type="protein sequence ID" value="GFP27984.1"/>
    <property type="molecule type" value="Genomic_DNA"/>
</dbReference>
<dbReference type="Proteomes" id="UP000543224">
    <property type="component" value="Unassembled WGS sequence"/>
</dbReference>